<dbReference type="InterPro" id="IPR045351">
    <property type="entry name" value="DUF6531"/>
</dbReference>
<dbReference type="Pfam" id="PF25023">
    <property type="entry name" value="TEN_YD-shell"/>
    <property type="match status" value="2"/>
</dbReference>
<dbReference type="InterPro" id="IPR022385">
    <property type="entry name" value="Rhs_assc_core"/>
</dbReference>
<dbReference type="SMART" id="SM00306">
    <property type="entry name" value="HintN"/>
    <property type="match status" value="1"/>
</dbReference>
<dbReference type="PANTHER" id="PTHR32305:SF15">
    <property type="entry name" value="PROTEIN RHSA-RELATED"/>
    <property type="match status" value="1"/>
</dbReference>
<sequence>MLGLDRVHGRKDRRLRTLRDRALRVSAILVTLSLLLVEASDGGGVPVTSTWPLPHFGGGGGHHRVGAMPAQRWGSAAGQQHLVGSSGNHTQPSTLRSTYPLHDAAPPPKPKPNTASVVAPPPSTVRGYDPKTSMPESGHRGAYDTTYANTDGTETTEFSSTPVNYRSTDGSWAPIDPRLVPAGGGWRNAADSVGVRLAGRADAADLASVSFDAGHAMAFALQGAAGVAGAASGSAVTYPGARPGVDVELQSVDGGVKETLVLHSAQAPTSFVFPLHLTGLSARLSGGDVVLSDASGAPRAVIPAGSMSDAAGARDGGAGVTYQLTGAGANLALTVTLDAGWLADPARAFPVRVDPSVASSAADSSLVVSGGHGGSGNNELQVGDVGGSNASSYIKFGGLPSQLQYHTIYGAQLQVVNYDAESCKARPVSVYPVTSSWSSNDSSAPSVGSALTSKSFAYGHIGLGQSQSSCPTSAVLFDLGNAGRKLVQGWVNGQPNYGLAFKAPSGESDTWKAFAGTSTANAPKLYVTHSPYNATYSIPSPVPNPPVLQNQNGTVKVTVTNLSAAAWTPGNYYLAYRAYNEDTGKAVTQQRAANLTSTVARNAKVTLDATIKALPPGKYFLDFTMVRTGGPVFTDEQVPPGRIVIQVFDIPPVFQALFPPNGYQAQTLTPQLWANALDIDAPPGSSLQYRFEVCEQDASGNPVNCTTTAYQKTPEWTVPAGQLKWSKTYLWRSFVKDASNEVASDRSALLTSVPQPEITSHVANAPYGTQDKEYDPQVGNYSTAAVDASEATVGPALTVVRTYNSLDPRRTSLFGAGWTTQYDMKLVPDNDGTGNVVVSYPDGEEVRFGKNPDGSYAPPAGRDAQLTPDGTGGWKLLDKTGSSYQFAAGGRLAKITDVALRSVVLTYDNTGKLTKAQVSNSQTNTAGRSLTFTWSGAHVATVSTDPVDGARLTWNYTYTGDLLTKVCAPGSVCTGYDYETGSHYRSSVLDDRPESYYRLGESGGTAAGSQIAVNLGKDAGTYHNVTLGTTGSPLAGSADTAGTFNGTSSYLDLPEGLLKKSRDAAVELWFKSPVTSSGGPLVGYQDKAVGQASTLGVPVLYQGMDGKLHGQFWTGTAAPISSTKLVNDGKWHHAVLSEMGNTQTLYLDGAVMGTLTGSPGDTSTLTYNQVGAGYASSPTSWPGWGSTAQRYYNGVVDEVATYTHPLGPTAVAAHYQYGTTAADQLTTVTLPSGKVATQVGYDTDTDRVTTYTDDNGGTWTIGAPVVYGGDTDLRRAVEVLDPSGRPYLYEYDALAGRMVRSGSPLGLTIKDEDKAGYTPPTTAPTPTPSQVCTSPDPGDPQFCTTIPGDADGPVFVGHDLDGMAIRTFGYDANGFQNQVTNENGDTVTMTYDARGNVTSTTTCRTRTTPSQCQTSYNTYPTVTSPFDPRNDVPIQTRDARSASATDNTYRTSYTYSSTGEVATQTNPDNGTTFNTFTTGAEAAYGGGAMPPGLLLKSTDPRNAITKYSYYANGDLAQSVDPSGLTTTFTYDALGRKVSETEVSSATPSGVTTTYTYDALSRLVSTTEPPTTDVVTNVQHQGRTTNTYDADGNLTRTDVADLLGGDPTRTTTYDYDDHDRLVRVTDALGNETSYGYDDFGNRTSMVDANGNEYEYGYTARNMIAEIRLRDWHDDPDGAGDAGPGDELVLHSYAYDFAGRMVSDTDAMGHHLEYAYYDDDLLKSITLKGMHNPDGSTRDYVVESDSYDAAGNPTQQVTGNGSVTTASTYGANGQVASTVVDPGGLSRATAFTYDQDGNVTEVRTSGNPSNVPWAVSATPEVVDYNYDLSGNQTRQTQTAGGATRVTTYNYDPRGLLTSTVDPRGNVSGADPTQYTTTYQYDALNRPTTVTMPAVATEHDGQAPVTTNPTQLTGYDTFDEPVETQDELGNVTRVGYDALGRQTSVTEPPYKLPAGSTITPVSSSQYDALGNVTESKDPRGNVTKYTYDRLNRMVTQDEPSATNDDRAVWHYTYTRTGDVLSVTDPTGARVETTYDDLDRPVTLTEVERKPTAVNLTTRYTYDDAGDATSVVSPTGATTTSEYDKAGELTRSTDPSHVVTQYGYDFDGRQVRQTDGMGRTSQSVYDGFGLLSSDSDLDAQGNVLRTEHYGYDQAGNLTTATDPQKHDTTYTYDALDQLTSQTEPVTDSSSITTSFGYDAAGERTRYTDGRQNSTIYTFNSLGLPQAVIEPATDTQPALADRTWTATYDANGNPVAMTAPGGVTDQRTFDAADRLTAETGTGAEAQTTDRALDYDLAGRLTKASAPGGTDTYTYDDRGLMLSAAGPSGTASFGYDGDGQVTSRTDAAGTATFGYLNGRLNTETDGLTGVTQTLGYDASGQLSTVDYGAGRVRTYGYDDFGRTDSDTLRNGADQTVSSIGYGYDSNDDLTSKTTAGTAGAAQNTYGYDYAGRLTSWTNGSAGTTQYDWDASGNRTRAGDKTATYDQRDRVLSDGEYSYDYDARGDLTSRTSSGYTEDFSFDAFDRLISDDGNGYSYDGLDRLATRNDTTFDYAGQDDQPVSDGTTDYAYGALDELLAIGQGQQDQQDQLAVTDQHGDVVGGFDPDDTTLSGLSSSTAYDPYGNVIATDGSDGNLGYQGEWTDPDTDQVNMGARWYDPSSGTFDSRDDVDYTSGDSILANRYTYAAGDPMDETDPDGHWPSCGWCHKAAHAVTSTVKKAASTVYHAAVTVANYAWSAVKTVAHAISSAAKWVYDKAKAAVKYVASKVVSAAKWVYNKAAAAAQWAAQKAAQAKAAALAAAKHVTAVAKSAAKWAADHNPLPALAAAVKPIYSGLKKVVSASAHVAASVVSTVRDVVQDVAKSVKVIYQQAVQAAGVVVQAVDTAAQAVSEFAQEHAGEIAGIAAGALVGIGCGVAIGWTGVGAVGCAALAGAVGGAVANAMNCPPGHSIAGCAAIGAVAGGVGGAIAAATGGLGGGFAVAMLGGGLAAAGSDATTQLLTTGHINAGEVLEQGVVGAATGGLLHGAGKLASGVCGGNSFAAGTEVLMADGSHRRIEDVRIGDKVIATDPTTGKTSVQPVTDVITGTGKKSLVSIAVAAVSGVGAGGSAGTVAASAAATGAGGQHANGFVIATANHPFWVDDRGQPISHDPTAGGHWEDAYSLTPGQRLEGQNDTDASVVSTDAYTLTTTVYNLTIDGVHTYYVLAGDTPVLVHNCATFVPKDAGHRLTYDLRDAEGNSKVSGSLWSGNTTPEESQVPGGWNRQAVTNTENRLMRMFGLPAKQNIPNDPYFGLHADVPVEEGDTLHLWGELDPCGRCKNLMSEFIEGMGADIQYHGPSGTWPK</sequence>
<keyword evidence="1" id="KW-0677">Repeat</keyword>
<accession>A0ABP9RJ49</accession>
<dbReference type="NCBIfam" id="TIGR01643">
    <property type="entry name" value="YD_repeat_2x"/>
    <property type="match status" value="10"/>
</dbReference>
<comment type="caution">
    <text evidence="4">The sequence shown here is derived from an EMBL/GenBank/DDBJ whole genome shotgun (WGS) entry which is preliminary data.</text>
</comment>
<dbReference type="Pfam" id="PF20148">
    <property type="entry name" value="DUF6531"/>
    <property type="match status" value="1"/>
</dbReference>
<gene>
    <name evidence="4" type="ORF">GCM10023322_06470</name>
</gene>
<dbReference type="NCBIfam" id="TIGR01443">
    <property type="entry name" value="intein_Cterm"/>
    <property type="match status" value="1"/>
</dbReference>
<feature type="compositionally biased region" description="Polar residues" evidence="2">
    <location>
        <begin position="3232"/>
        <end position="3245"/>
    </location>
</feature>
<dbReference type="PANTHER" id="PTHR32305">
    <property type="match status" value="1"/>
</dbReference>
<dbReference type="InterPro" id="IPR050708">
    <property type="entry name" value="T6SS_VgrG/RHS"/>
</dbReference>
<keyword evidence="5" id="KW-1185">Reference proteome</keyword>
<dbReference type="Gene3D" id="2.170.16.10">
    <property type="entry name" value="Hedgehog/Intein (Hint) domain"/>
    <property type="match status" value="1"/>
</dbReference>
<dbReference type="Pfam" id="PF13385">
    <property type="entry name" value="Laminin_G_3"/>
    <property type="match status" value="1"/>
</dbReference>
<dbReference type="Gene3D" id="2.60.120.200">
    <property type="match status" value="1"/>
</dbReference>
<proteinExistence type="predicted"/>
<feature type="compositionally biased region" description="Polar residues" evidence="2">
    <location>
        <begin position="1415"/>
        <end position="1424"/>
    </location>
</feature>
<dbReference type="SUPFAM" id="SSF51294">
    <property type="entry name" value="Hedgehog/intein (Hint) domain"/>
    <property type="match status" value="2"/>
</dbReference>
<dbReference type="NCBIfam" id="TIGR03696">
    <property type="entry name" value="Rhs_assc_core"/>
    <property type="match status" value="1"/>
</dbReference>
<dbReference type="Gene3D" id="2.180.10.10">
    <property type="entry name" value="RHS repeat-associated core"/>
    <property type="match status" value="6"/>
</dbReference>
<name>A0ABP9RJ49_9ACTN</name>
<feature type="region of interest" description="Disordered" evidence="2">
    <location>
        <begin position="1306"/>
        <end position="1335"/>
    </location>
</feature>
<feature type="region of interest" description="Disordered" evidence="2">
    <location>
        <begin position="75"/>
        <end position="143"/>
    </location>
</feature>
<feature type="domain" description="Hint" evidence="3">
    <location>
        <begin position="3028"/>
        <end position="3164"/>
    </location>
</feature>
<dbReference type="SUPFAM" id="SSF49899">
    <property type="entry name" value="Concanavalin A-like lectins/glucanases"/>
    <property type="match status" value="1"/>
</dbReference>
<dbReference type="InterPro" id="IPR030934">
    <property type="entry name" value="Intein_C"/>
</dbReference>
<protein>
    <submittedName>
        <fullName evidence="4">Polymorphic toxin-type HINT domain-containing protein</fullName>
    </submittedName>
</protein>
<dbReference type="Pfam" id="PF05593">
    <property type="entry name" value="RHS_repeat"/>
    <property type="match status" value="7"/>
</dbReference>
<dbReference type="EMBL" id="BAABJQ010000002">
    <property type="protein sequence ID" value="GAA5178696.1"/>
    <property type="molecule type" value="Genomic_DNA"/>
</dbReference>
<dbReference type="Proteomes" id="UP001501570">
    <property type="component" value="Unassembled WGS sequence"/>
</dbReference>
<dbReference type="InterPro" id="IPR013320">
    <property type="entry name" value="ConA-like_dom_sf"/>
</dbReference>
<evidence type="ECO:0000313" key="4">
    <source>
        <dbReference type="EMBL" id="GAA5178696.1"/>
    </source>
</evidence>
<dbReference type="InterPro" id="IPR003587">
    <property type="entry name" value="Hint_dom_N"/>
</dbReference>
<dbReference type="PROSITE" id="PS50818">
    <property type="entry name" value="INTEIN_C_TER"/>
    <property type="match status" value="1"/>
</dbReference>
<dbReference type="InterPro" id="IPR031325">
    <property type="entry name" value="RHS_repeat"/>
</dbReference>
<feature type="region of interest" description="Disordered" evidence="2">
    <location>
        <begin position="1414"/>
        <end position="1433"/>
    </location>
</feature>
<organism evidence="4 5">
    <name type="scientific">Rugosimonospora acidiphila</name>
    <dbReference type="NCBI Taxonomy" id="556531"/>
    <lineage>
        <taxon>Bacteria</taxon>
        <taxon>Bacillati</taxon>
        <taxon>Actinomycetota</taxon>
        <taxon>Actinomycetes</taxon>
        <taxon>Micromonosporales</taxon>
        <taxon>Micromonosporaceae</taxon>
        <taxon>Rugosimonospora</taxon>
    </lineage>
</organism>
<evidence type="ECO:0000259" key="3">
    <source>
        <dbReference type="SMART" id="SM00306"/>
    </source>
</evidence>
<evidence type="ECO:0000256" key="2">
    <source>
        <dbReference type="SAM" id="MobiDB-lite"/>
    </source>
</evidence>
<dbReference type="CDD" id="cd00081">
    <property type="entry name" value="Hint"/>
    <property type="match status" value="1"/>
</dbReference>
<evidence type="ECO:0000256" key="1">
    <source>
        <dbReference type="ARBA" id="ARBA00022737"/>
    </source>
</evidence>
<feature type="region of interest" description="Disordered" evidence="2">
    <location>
        <begin position="3232"/>
        <end position="3252"/>
    </location>
</feature>
<dbReference type="InterPro" id="IPR006530">
    <property type="entry name" value="YD"/>
</dbReference>
<feature type="compositionally biased region" description="Polar residues" evidence="2">
    <location>
        <begin position="82"/>
        <end position="97"/>
    </location>
</feature>
<evidence type="ECO:0000313" key="5">
    <source>
        <dbReference type="Proteomes" id="UP001501570"/>
    </source>
</evidence>
<dbReference type="InterPro" id="IPR036844">
    <property type="entry name" value="Hint_dom_sf"/>
</dbReference>
<dbReference type="InterPro" id="IPR056823">
    <property type="entry name" value="TEN-like_YD-shell"/>
</dbReference>
<reference evidence="5" key="1">
    <citation type="journal article" date="2019" name="Int. J. Syst. Evol. Microbiol.">
        <title>The Global Catalogue of Microorganisms (GCM) 10K type strain sequencing project: providing services to taxonomists for standard genome sequencing and annotation.</title>
        <authorList>
            <consortium name="The Broad Institute Genomics Platform"/>
            <consortium name="The Broad Institute Genome Sequencing Center for Infectious Disease"/>
            <person name="Wu L."/>
            <person name="Ma J."/>
        </authorList>
    </citation>
    <scope>NUCLEOTIDE SEQUENCE [LARGE SCALE GENOMIC DNA]</scope>
    <source>
        <strain evidence="5">JCM 18304</strain>
    </source>
</reference>